<evidence type="ECO:0000259" key="3">
    <source>
        <dbReference type="Pfam" id="PF18276"/>
    </source>
</evidence>
<dbReference type="InterPro" id="IPR046839">
    <property type="entry name" value="ABC_toxin_N"/>
</dbReference>
<dbReference type="Pfam" id="PF20220">
    <property type="entry name" value="ABC_toxin_N"/>
    <property type="match status" value="1"/>
</dbReference>
<feature type="domain" description="Tc toxin complex TcA C-terminal TcB-binding" evidence="3">
    <location>
        <begin position="2440"/>
        <end position="2506"/>
    </location>
</feature>
<feature type="coiled-coil region" evidence="2">
    <location>
        <begin position="2184"/>
        <end position="2246"/>
    </location>
</feature>
<dbReference type="Pfam" id="PF18518">
    <property type="entry name" value="TcA_RBD"/>
    <property type="match status" value="1"/>
</dbReference>
<feature type="domain" description="ABC toxin N-terminal" evidence="6">
    <location>
        <begin position="929"/>
        <end position="1049"/>
    </location>
</feature>
<sequence length="2509" mass="275868">MYDIDTILSEINTTRSSTLDANTLLSSLTPYSAAEIRETYRDVLTWGEANYLSKQVRDTLKKNKETESRILSRANPQLTRAVRLAIDQSRNQRDYDAQFGGRSQQYVAAGSVASMFSPAGYLTELYREARDLHTTDNTRHLDNRRPDLTRLALSQDNMDAEVSTLSIANDIVLSSIVSREGTDDDTVMEKLSTWRLSGNTPYHLPYEGARQAILLQDPTLAALEASPDVAQQIDLSSLLAILADVSPELYRILTEEITAGNAAALYTENFGTQDIQRLLNAYLLAGYYDIPAEDVLTLTSLLGQRDYSAPVQYYLNNMLTDMDSGSDSTTGGIRQLIRSSTSNYDELNYLELIPQGGDSYLVNFNSISYHTGYPTLRIGTTGKGSSDLYSASRIPKPNEHISIPVTLSPDKVKAGVTIYISRAAGNNWFCDYCDFREYSLSSQQYLLYLNKILRLYKATGLTPQEMYLLVYNHPGAELFDTGMLTLAFLSLFYRQHYSLRFGDALVLAGGHISAVGVQGQASDFTTLFNTPLLNNRAFEADGAAVDWNATDADNVFRTSVIKRGCQVHRAELPVLWQVAAGSTGFTATAENLALLYRTRLLAEVHGLSATELSLLLSVSPWSQSPLSGLDAGGFATLVSWLHGMTRWLEGQGWTVSELYLMVTTQYSTVLTPEIGNLVATLRGAISAADLDSDTLVAKLAPAIAAGSQLGFTGQAESILRWLDRLKPGGTDVQGFATLVLKDNRTAAETVSLVTFCQILGQLTLLVRKTGISDYLLAALVAKPELVAAGTTVATLTLDTVQRLSRVNRRILQTGAYAQQVLTALVEGELTTTLLGQALGESREAVDEALALADSSAGSTVTSLTALDVTLQWLDFSAALNSAPSTVKALVALRYTGSTGSTPVYADWVAVSNLLQAGLSAAQTTALQQHLEERTSAALSSYYIRTAGNTAVTDREQLYAWLLIDGLVSSQVTTTRVAEAIASLQLYVNRCQNGQEQGAQRAVLSRQFFTDWDRYNKRYSTWAGVSQLVYYPENYIDPTVRTGQTSMMDSMLNTLGQSELSADTVGDAFRGYMTQFEKIANLDVISAYHDNVSVAEGKTWFIGKSTVEGEKYYWRTLDQSMLSDGKYPATAWSEWLEIGSGIAAYNNMVRPVVFNDRLYVVWVTETEAGNFLSFAYLRHDGSWSTPISATLSAYLPASDISALSSKNILCINSNAEDSSIIIVLFYTPAATDSENQNQTISGIGISAEHELTAFADANYYHAYVWQQYSTQSELRVNFPFVEGDITYSAGGLGSSWGDDSMSVMTGGRYQITRFAFNKETQKVEIDATADLRYTVSPLDSGSFGYNKKNWIDVIKEAGLLNVACRISTKPGRLLQAYTPNDARYIVILVPSTHEIWVKTEKKLYQPLENYPSRTLRAYILWNSFFSDEYVLLPAYPRTTDYFDLFKASVPDVDLSQSVRHGDVASVYDYYLSLEDFSDFIDFTVVIEPEDITLSFLSATGGATLDGSSATSVSGTDLDKTYHFEASGMSFPVADFRNGKLEVTVRFTAKNSLGQAVGEQQATITVYQVPTDIRKMLLVRTSTKAQYLQRGAYRVRINTLFARQLVARANLGLDAVLSMETQQLQEPKLGKGSYVSVTFPAYNADVHGSNPNVQFSISPSSSPDSTTRYPFWSGVLKETPFTVQLFVPTSQTAYGDPVQFPENRDWGLAVFLTCQQGTFYQGVFNYIQQSDLSLTGYVPNSGANTTRDISVQVLISQSTEPMDFAGANALYFWEMFFYVPSMAFQRLLHESKFDDATTWMKYIWNPAGYYTSDGTLATWTWNVRPLEEDTSWNPDPPDSVDPDAVAQSDPMHYKVATFMRVLDLLIARGDAAYRLLERDTLNEAKMWYVQALQLLGDEPADALVNGGWSNPVLGDAASQTLAQSFQLEMINIREATVTEDLTRTANSLTGLFYPQMNDRLSSYWQTLRQRLYNLRHNLSIDGQPLYLPVYAAAASPSALLSAAVTSASGGDSLPTVALPLLRFPALLESARSLVFQLTQFGNTLLSITERQDAEALSLLLQNQGLALLSQSIAVQEHALTELDADKDALTASRQGAEERRNSYRQLYDENVNAGETQAMDLLMDASVIAGAASALHMGAAALDMVPNIYGLAGGGSHYGAILRATAIGVNIAADGVRISGDKISRSEIYRRRRQEWEIQRNSAEAEMKQIDAQLASLSVRRKGVELQKAQVETQLAQTQAQLDWLQGKFSGQALYSWLRGTLASVYYQYYDVAVARCLQAQRAWQWRFSDEATTFIKPGAWQANWLGFMAGETLLLGLARMEQAWTEQDSRMAEIEKTVSLRDVYSGLSSGSFALATTVQSLVGSGSGSAGSGGNTLEIASDQLQASIKLADLNILSDYPVGLGSIRRIKQISVTLVLPLEVYQDIRAVLSYGGSVVLPQGCNALAVTHGMNDSGQFQLDFNDERALPFEGIPVDDSGTLVLSFPDITGEQKDLLTGLTDIILHIRYTVNG</sequence>
<dbReference type="RefSeq" id="WP_017459463.1">
    <property type="nucleotide sequence ID" value="NZ_FMUI01000013.1"/>
</dbReference>
<dbReference type="InterPro" id="IPR040840">
    <property type="entry name" value="TcA_TcB_BD"/>
</dbReference>
<accession>A0A1G4Z059</accession>
<keyword evidence="1" id="KW-0843">Virulence</keyword>
<dbReference type="Pfam" id="PF18413">
    <property type="entry name" value="Neuraminidase"/>
    <property type="match status" value="1"/>
</dbReference>
<dbReference type="InterPro" id="IPR018003">
    <property type="entry name" value="Insecticidal_toxin/plasmid_vir"/>
</dbReference>
<dbReference type="Proteomes" id="UP000183569">
    <property type="component" value="Unassembled WGS sequence"/>
</dbReference>
<organism evidence="7 8">
    <name type="scientific">Kosakonia sacchari</name>
    <dbReference type="NCBI Taxonomy" id="1158459"/>
    <lineage>
        <taxon>Bacteria</taxon>
        <taxon>Pseudomonadati</taxon>
        <taxon>Pseudomonadota</taxon>
        <taxon>Gammaproteobacteria</taxon>
        <taxon>Enterobacterales</taxon>
        <taxon>Enterobacteriaceae</taxon>
        <taxon>Kosakonia</taxon>
    </lineage>
</organism>
<name>A0A1G4Z059_9ENTR</name>
<comment type="caution">
    <text evidence="7">The sequence shown here is derived from an EMBL/GenBank/DDBJ whole genome shotgun (WGS) entry which is preliminary data.</text>
</comment>
<feature type="domain" description="TcA receptor binding" evidence="5">
    <location>
        <begin position="1624"/>
        <end position="1762"/>
    </location>
</feature>
<feature type="domain" description="Neuraminidase-like" evidence="4">
    <location>
        <begin position="1081"/>
        <end position="1165"/>
    </location>
</feature>
<dbReference type="InterPro" id="IPR041568">
    <property type="entry name" value="TcA_RBD"/>
</dbReference>
<dbReference type="EMBL" id="FMUI01000013">
    <property type="protein sequence ID" value="SCX59036.1"/>
    <property type="molecule type" value="Genomic_DNA"/>
</dbReference>
<evidence type="ECO:0000256" key="1">
    <source>
        <dbReference type="ARBA" id="ARBA00023026"/>
    </source>
</evidence>
<proteinExistence type="predicted"/>
<protein>
    <submittedName>
        <fullName evidence="7">Virulence plasmid A protein</fullName>
    </submittedName>
</protein>
<evidence type="ECO:0000313" key="7">
    <source>
        <dbReference type="EMBL" id="SCX59036.1"/>
    </source>
</evidence>
<feature type="domain" description="Tc toxin complex TcA C-terminal TcB-binding" evidence="3">
    <location>
        <begin position="2211"/>
        <end position="2342"/>
    </location>
</feature>
<evidence type="ECO:0000259" key="5">
    <source>
        <dbReference type="Pfam" id="PF18518"/>
    </source>
</evidence>
<dbReference type="InterPro" id="IPR041079">
    <property type="entry name" value="Neuraminidase-like"/>
</dbReference>
<dbReference type="Pfam" id="PF03538">
    <property type="entry name" value="VRP1"/>
    <property type="match status" value="1"/>
</dbReference>
<reference evidence="7 8" key="1">
    <citation type="submission" date="2016-10" db="EMBL/GenBank/DDBJ databases">
        <authorList>
            <person name="Varghese N."/>
            <person name="Submissions S."/>
        </authorList>
    </citation>
    <scope>NUCLEOTIDE SEQUENCE [LARGE SCALE GENOMIC DNA]</scope>
    <source>
        <strain evidence="7 8">CGMCC 1.12102</strain>
    </source>
</reference>
<evidence type="ECO:0000259" key="6">
    <source>
        <dbReference type="Pfam" id="PF20220"/>
    </source>
</evidence>
<gene>
    <name evidence="7" type="ORF">SAMN02927897_03730</name>
</gene>
<keyword evidence="2" id="KW-0175">Coiled coil</keyword>
<evidence type="ECO:0000313" key="8">
    <source>
        <dbReference type="Proteomes" id="UP000183569"/>
    </source>
</evidence>
<evidence type="ECO:0000259" key="4">
    <source>
        <dbReference type="Pfam" id="PF18413"/>
    </source>
</evidence>
<evidence type="ECO:0000256" key="2">
    <source>
        <dbReference type="SAM" id="Coils"/>
    </source>
</evidence>
<dbReference type="Pfam" id="PF18276">
    <property type="entry name" value="TcA_TcB_BD"/>
    <property type="match status" value="2"/>
</dbReference>